<evidence type="ECO:0000259" key="4">
    <source>
        <dbReference type="Pfam" id="PF10502"/>
    </source>
</evidence>
<keyword evidence="3 5" id="KW-0378">Hydrolase</keyword>
<gene>
    <name evidence="5" type="primary">lepB</name>
    <name evidence="5" type="ORF">ACIGXA_22440</name>
</gene>
<keyword evidence="6" id="KW-1185">Reference proteome</keyword>
<dbReference type="Proteomes" id="UP001614394">
    <property type="component" value="Unassembled WGS sequence"/>
</dbReference>
<accession>A0ABW8CA13</accession>
<feature type="transmembrane region" description="Helical" evidence="3">
    <location>
        <begin position="154"/>
        <end position="180"/>
    </location>
</feature>
<comment type="subcellular location">
    <subcellularLocation>
        <location evidence="1">Cell membrane</location>
        <topology evidence="1">Single-pass type II membrane protein</topology>
    </subcellularLocation>
    <subcellularLocation>
        <location evidence="3">Membrane</location>
        <topology evidence="3">Single-pass type II membrane protein</topology>
    </subcellularLocation>
</comment>
<evidence type="ECO:0000256" key="2">
    <source>
        <dbReference type="ARBA" id="ARBA00009370"/>
    </source>
</evidence>
<feature type="domain" description="Peptidase S26" evidence="4">
    <location>
        <begin position="18"/>
        <end position="148"/>
    </location>
</feature>
<dbReference type="PRINTS" id="PR00727">
    <property type="entry name" value="LEADERPTASE"/>
</dbReference>
<evidence type="ECO:0000256" key="1">
    <source>
        <dbReference type="ARBA" id="ARBA00004401"/>
    </source>
</evidence>
<dbReference type="PANTHER" id="PTHR43390:SF1">
    <property type="entry name" value="CHLOROPLAST PROCESSING PEPTIDASE"/>
    <property type="match status" value="1"/>
</dbReference>
<comment type="similarity">
    <text evidence="2 3">Belongs to the peptidase S26 family.</text>
</comment>
<dbReference type="InterPro" id="IPR036286">
    <property type="entry name" value="LexA/Signal_pep-like_sf"/>
</dbReference>
<dbReference type="InterPro" id="IPR000223">
    <property type="entry name" value="Pept_S26A_signal_pept_1"/>
</dbReference>
<dbReference type="SUPFAM" id="SSF51306">
    <property type="entry name" value="LexA/Signal peptidase"/>
    <property type="match status" value="1"/>
</dbReference>
<sequence length="200" mass="21476">MLTAGLLLVVSDIIAFRMNIRLYSPTGDDGKIIAERIEGSQARRGDLVVVDIPQWEFRGPIMERVIGVGGDRVTCAVEGKVMVNGTPLDEPYVLNGVSNGLQRGYDVTVPPGRLFLLGDNRIDSFDSRFHLRMDQGTVPTSVVSARATTGTGALIPYSVFFGAGLIIALGGLIGAVIAWAKGRRRIVHVPSGIAVPHNWP</sequence>
<organism evidence="5 6">
    <name type="scientific">Streptomyces fildesensis</name>
    <dbReference type="NCBI Taxonomy" id="375757"/>
    <lineage>
        <taxon>Bacteria</taxon>
        <taxon>Bacillati</taxon>
        <taxon>Actinomycetota</taxon>
        <taxon>Actinomycetes</taxon>
        <taxon>Kitasatosporales</taxon>
        <taxon>Streptomycetaceae</taxon>
        <taxon>Streptomyces</taxon>
    </lineage>
</organism>
<dbReference type="GO" id="GO:0009003">
    <property type="term" value="F:signal peptidase activity"/>
    <property type="evidence" value="ECO:0007669"/>
    <property type="project" value="UniProtKB-EC"/>
</dbReference>
<dbReference type="PANTHER" id="PTHR43390">
    <property type="entry name" value="SIGNAL PEPTIDASE I"/>
    <property type="match status" value="1"/>
</dbReference>
<name>A0ABW8CA13_9ACTN</name>
<dbReference type="Pfam" id="PF10502">
    <property type="entry name" value="Peptidase_S26"/>
    <property type="match status" value="1"/>
</dbReference>
<comment type="catalytic activity">
    <reaction evidence="3">
        <text>Cleavage of hydrophobic, N-terminal signal or leader sequences from secreted and periplasmic proteins.</text>
        <dbReference type="EC" id="3.4.21.89"/>
    </reaction>
</comment>
<protein>
    <recommendedName>
        <fullName evidence="3">Signal peptidase I</fullName>
        <ecNumber evidence="3">3.4.21.89</ecNumber>
    </recommendedName>
</protein>
<evidence type="ECO:0000313" key="5">
    <source>
        <dbReference type="EMBL" id="MFI9103282.1"/>
    </source>
</evidence>
<keyword evidence="3" id="KW-0645">Protease</keyword>
<keyword evidence="3" id="KW-1133">Transmembrane helix</keyword>
<proteinExistence type="inferred from homology"/>
<keyword evidence="3" id="KW-0812">Transmembrane</keyword>
<reference evidence="5 6" key="1">
    <citation type="submission" date="2024-10" db="EMBL/GenBank/DDBJ databases">
        <title>The Natural Products Discovery Center: Release of the First 8490 Sequenced Strains for Exploring Actinobacteria Biosynthetic Diversity.</title>
        <authorList>
            <person name="Kalkreuter E."/>
            <person name="Kautsar S.A."/>
            <person name="Yang D."/>
            <person name="Bader C.D."/>
            <person name="Teijaro C.N."/>
            <person name="Fluegel L."/>
            <person name="Davis C.M."/>
            <person name="Simpson J.R."/>
            <person name="Lauterbach L."/>
            <person name="Steele A.D."/>
            <person name="Gui C."/>
            <person name="Meng S."/>
            <person name="Li G."/>
            <person name="Viehrig K."/>
            <person name="Ye F."/>
            <person name="Su P."/>
            <person name="Kiefer A.F."/>
            <person name="Nichols A."/>
            <person name="Cepeda A.J."/>
            <person name="Yan W."/>
            <person name="Fan B."/>
            <person name="Jiang Y."/>
            <person name="Adhikari A."/>
            <person name="Zheng C.-J."/>
            <person name="Schuster L."/>
            <person name="Cowan T.M."/>
            <person name="Smanski M.J."/>
            <person name="Chevrette M.G."/>
            <person name="De Carvalho L.P.S."/>
            <person name="Shen B."/>
        </authorList>
    </citation>
    <scope>NUCLEOTIDE SEQUENCE [LARGE SCALE GENOMIC DNA]</scope>
    <source>
        <strain evidence="5 6">NPDC053399</strain>
    </source>
</reference>
<evidence type="ECO:0000313" key="6">
    <source>
        <dbReference type="Proteomes" id="UP001614394"/>
    </source>
</evidence>
<keyword evidence="3" id="KW-0472">Membrane</keyword>
<dbReference type="Gene3D" id="2.10.109.10">
    <property type="entry name" value="Umud Fragment, subunit A"/>
    <property type="match status" value="1"/>
</dbReference>
<dbReference type="NCBIfam" id="TIGR02227">
    <property type="entry name" value="sigpep_I_bact"/>
    <property type="match status" value="1"/>
</dbReference>
<dbReference type="EMBL" id="JBITYG010000006">
    <property type="protein sequence ID" value="MFI9103282.1"/>
    <property type="molecule type" value="Genomic_DNA"/>
</dbReference>
<evidence type="ECO:0000256" key="3">
    <source>
        <dbReference type="RuleBase" id="RU362042"/>
    </source>
</evidence>
<dbReference type="EC" id="3.4.21.89" evidence="3"/>
<dbReference type="RefSeq" id="WP_399652064.1">
    <property type="nucleotide sequence ID" value="NZ_JBITYG010000006.1"/>
</dbReference>
<dbReference type="InterPro" id="IPR019533">
    <property type="entry name" value="Peptidase_S26"/>
</dbReference>
<comment type="caution">
    <text evidence="5">The sequence shown here is derived from an EMBL/GenBank/DDBJ whole genome shotgun (WGS) entry which is preliminary data.</text>
</comment>